<evidence type="ECO:0000313" key="1">
    <source>
        <dbReference type="EMBL" id="KAJ8665379.1"/>
    </source>
</evidence>
<gene>
    <name evidence="1" type="ORF">QAD02_007041</name>
</gene>
<keyword evidence="2" id="KW-1185">Reference proteome</keyword>
<proteinExistence type="predicted"/>
<accession>A0ACC2N2I8</accession>
<protein>
    <submittedName>
        <fullName evidence="1">Uncharacterized protein</fullName>
    </submittedName>
</protein>
<comment type="caution">
    <text evidence="1">The sequence shown here is derived from an EMBL/GenBank/DDBJ whole genome shotgun (WGS) entry which is preliminary data.</text>
</comment>
<organism evidence="1 2">
    <name type="scientific">Eretmocerus hayati</name>
    <dbReference type="NCBI Taxonomy" id="131215"/>
    <lineage>
        <taxon>Eukaryota</taxon>
        <taxon>Metazoa</taxon>
        <taxon>Ecdysozoa</taxon>
        <taxon>Arthropoda</taxon>
        <taxon>Hexapoda</taxon>
        <taxon>Insecta</taxon>
        <taxon>Pterygota</taxon>
        <taxon>Neoptera</taxon>
        <taxon>Endopterygota</taxon>
        <taxon>Hymenoptera</taxon>
        <taxon>Apocrita</taxon>
        <taxon>Proctotrupomorpha</taxon>
        <taxon>Chalcidoidea</taxon>
        <taxon>Aphelinidae</taxon>
        <taxon>Aphelininae</taxon>
        <taxon>Eretmocerus</taxon>
    </lineage>
</organism>
<sequence length="614" mass="69739">MPLNLLNEPQLPFPIQTYLWRQLRPFIRPKLGRVHEASCVFCQHAPGHHEMKEACTSLEKVLVQNIHTDLSPNLRNILSSVPRWRVIQASLPYILQATASLLHTKKDFQNLGPQETTLLYILHWIILDAAEECSSDQVGVSNNPFDYLFSVPTITLFVHLFVPLCNHMKDIDFKDNLRLENGQKIWYPIYECRHPEAPCFTAHCRPKPRSLWKTTIQSSRAHNISDDVFLGTNGSPPSHTGSNIFPDQGVPLTTRAYDDDGSWVSSPKDKAFPETIPEESSSTEDEHVVIFTIPSLDKPDKMPEGVREVSTIYAGEASIFHVAMGEIGTSTKQTLTIEQVTSASDVDVTRHYESKSAAQKSNDAMRDPDEKYRPEKDAKADVTRSRKGGQKCPSSGDGQTHQSVVDIDVRAATFLDVAVMKCLFLSHWQEEGFFWSLQFLYNRLRRINEESSAQQTPRRRSNSLPIPKIEVSLYQSPESTRKGESRDVTDSPDHRSQVPPTDKAELQDGTTYHDTRVSHTRKVSERTKRRMRIADLKAFVETKLLSKSEKALEKICHESDTSLHEEEHHRSLDTGERRLTRQPSVCSRTSDDQDPDLLEHESNLVKGKSMPSLR</sequence>
<name>A0ACC2N2I8_9HYME</name>
<dbReference type="EMBL" id="CM056744">
    <property type="protein sequence ID" value="KAJ8665379.1"/>
    <property type="molecule type" value="Genomic_DNA"/>
</dbReference>
<dbReference type="Proteomes" id="UP001239111">
    <property type="component" value="Chromosome 4"/>
</dbReference>
<evidence type="ECO:0000313" key="2">
    <source>
        <dbReference type="Proteomes" id="UP001239111"/>
    </source>
</evidence>
<reference evidence="1" key="1">
    <citation type="submission" date="2023-04" db="EMBL/GenBank/DDBJ databases">
        <title>A chromosome-level genome assembly of the parasitoid wasp Eretmocerus hayati.</title>
        <authorList>
            <person name="Zhong Y."/>
            <person name="Liu S."/>
            <person name="Liu Y."/>
        </authorList>
    </citation>
    <scope>NUCLEOTIDE SEQUENCE</scope>
    <source>
        <strain evidence="1">ZJU_SS_LIU_2023</strain>
    </source>
</reference>